<proteinExistence type="predicted"/>
<feature type="region of interest" description="Disordered" evidence="1">
    <location>
        <begin position="1"/>
        <end position="82"/>
    </location>
</feature>
<dbReference type="Proteomes" id="UP001066276">
    <property type="component" value="Chromosome 9"/>
</dbReference>
<evidence type="ECO:0000256" key="1">
    <source>
        <dbReference type="SAM" id="MobiDB-lite"/>
    </source>
</evidence>
<reference evidence="2" key="1">
    <citation type="journal article" date="2022" name="bioRxiv">
        <title>Sequencing and chromosome-scale assembly of the giantPleurodeles waltlgenome.</title>
        <authorList>
            <person name="Brown T."/>
            <person name="Elewa A."/>
            <person name="Iarovenko S."/>
            <person name="Subramanian E."/>
            <person name="Araus A.J."/>
            <person name="Petzold A."/>
            <person name="Susuki M."/>
            <person name="Suzuki K.-i.T."/>
            <person name="Hayashi T."/>
            <person name="Toyoda A."/>
            <person name="Oliveira C."/>
            <person name="Osipova E."/>
            <person name="Leigh N.D."/>
            <person name="Simon A."/>
            <person name="Yun M.H."/>
        </authorList>
    </citation>
    <scope>NUCLEOTIDE SEQUENCE</scope>
    <source>
        <strain evidence="2">20211129_DDA</strain>
        <tissue evidence="2">Liver</tissue>
    </source>
</reference>
<comment type="caution">
    <text evidence="2">The sequence shown here is derived from an EMBL/GenBank/DDBJ whole genome shotgun (WGS) entry which is preliminary data.</text>
</comment>
<feature type="compositionally biased region" description="Polar residues" evidence="1">
    <location>
        <begin position="61"/>
        <end position="70"/>
    </location>
</feature>
<organism evidence="2 3">
    <name type="scientific">Pleurodeles waltl</name>
    <name type="common">Iberian ribbed newt</name>
    <dbReference type="NCBI Taxonomy" id="8319"/>
    <lineage>
        <taxon>Eukaryota</taxon>
        <taxon>Metazoa</taxon>
        <taxon>Chordata</taxon>
        <taxon>Craniata</taxon>
        <taxon>Vertebrata</taxon>
        <taxon>Euteleostomi</taxon>
        <taxon>Amphibia</taxon>
        <taxon>Batrachia</taxon>
        <taxon>Caudata</taxon>
        <taxon>Salamandroidea</taxon>
        <taxon>Salamandridae</taxon>
        <taxon>Pleurodelinae</taxon>
        <taxon>Pleurodeles</taxon>
    </lineage>
</organism>
<name>A0AAV7MPZ9_PLEWA</name>
<evidence type="ECO:0000313" key="3">
    <source>
        <dbReference type="Proteomes" id="UP001066276"/>
    </source>
</evidence>
<accession>A0AAV7MPZ9</accession>
<keyword evidence="3" id="KW-1185">Reference proteome</keyword>
<dbReference type="AlphaFoldDB" id="A0AAV7MPZ9"/>
<gene>
    <name evidence="2" type="ORF">NDU88_003017</name>
</gene>
<protein>
    <submittedName>
        <fullName evidence="2">Uncharacterized protein</fullName>
    </submittedName>
</protein>
<evidence type="ECO:0000313" key="2">
    <source>
        <dbReference type="EMBL" id="KAJ1105612.1"/>
    </source>
</evidence>
<dbReference type="EMBL" id="JANPWB010000013">
    <property type="protein sequence ID" value="KAJ1105612.1"/>
    <property type="molecule type" value="Genomic_DNA"/>
</dbReference>
<sequence>MCSGASRGPARPSQALRPSRPRREASHAKLLAAHGSTRWPSRGPLLPAPCAHSRTPGLLSCTPTVSTRPSASRGAQEAMRRGHDAINEARAAELAETRPLTAPSWPRPPNIL</sequence>